<dbReference type="Pfam" id="PF00106">
    <property type="entry name" value="adh_short"/>
    <property type="match status" value="1"/>
</dbReference>
<gene>
    <name evidence="4" type="ORF">CPLU01_15649</name>
</gene>
<dbReference type="GO" id="GO:0005737">
    <property type="term" value="C:cytoplasm"/>
    <property type="evidence" value="ECO:0007669"/>
    <property type="project" value="TreeGrafter"/>
</dbReference>
<dbReference type="PANTHER" id="PTHR44229:SF4">
    <property type="entry name" value="15-HYDROXYPROSTAGLANDIN DEHYDROGENASE [NAD(+)]"/>
    <property type="match status" value="1"/>
</dbReference>
<dbReference type="InterPro" id="IPR036291">
    <property type="entry name" value="NAD(P)-bd_dom_sf"/>
</dbReference>
<evidence type="ECO:0000256" key="3">
    <source>
        <dbReference type="RuleBase" id="RU000363"/>
    </source>
</evidence>
<evidence type="ECO:0000256" key="1">
    <source>
        <dbReference type="ARBA" id="ARBA00006484"/>
    </source>
</evidence>
<comment type="caution">
    <text evidence="4">The sequence shown here is derived from an EMBL/GenBank/DDBJ whole genome shotgun (WGS) entry which is preliminary data.</text>
</comment>
<evidence type="ECO:0000313" key="5">
    <source>
        <dbReference type="Proteomes" id="UP000654918"/>
    </source>
</evidence>
<organism evidence="4 5">
    <name type="scientific">Colletotrichum plurivorum</name>
    <dbReference type="NCBI Taxonomy" id="2175906"/>
    <lineage>
        <taxon>Eukaryota</taxon>
        <taxon>Fungi</taxon>
        <taxon>Dikarya</taxon>
        <taxon>Ascomycota</taxon>
        <taxon>Pezizomycotina</taxon>
        <taxon>Sordariomycetes</taxon>
        <taxon>Hypocreomycetidae</taxon>
        <taxon>Glomerellales</taxon>
        <taxon>Glomerellaceae</taxon>
        <taxon>Colletotrichum</taxon>
        <taxon>Colletotrichum orchidearum species complex</taxon>
    </lineage>
</organism>
<dbReference type="Proteomes" id="UP000654918">
    <property type="component" value="Unassembled WGS sequence"/>
</dbReference>
<accession>A0A8H6J8N7</accession>
<keyword evidence="2" id="KW-0560">Oxidoreductase</keyword>
<dbReference type="SUPFAM" id="SSF51735">
    <property type="entry name" value="NAD(P)-binding Rossmann-fold domains"/>
    <property type="match status" value="1"/>
</dbReference>
<dbReference type="PRINTS" id="PR00080">
    <property type="entry name" value="SDRFAMILY"/>
</dbReference>
<dbReference type="PANTHER" id="PTHR44229">
    <property type="entry name" value="15-HYDROXYPROSTAGLANDIN DEHYDROGENASE [NAD(+)]"/>
    <property type="match status" value="1"/>
</dbReference>
<keyword evidence="5" id="KW-1185">Reference proteome</keyword>
<proteinExistence type="inferred from homology"/>
<protein>
    <submittedName>
        <fullName evidence="4">Nad-dependent 15-hydroxyprostaglandin dehydrogenase</fullName>
    </submittedName>
</protein>
<reference evidence="4" key="1">
    <citation type="journal article" date="2020" name="Phytopathology">
        <title>Genome Sequence Resources of Colletotrichum truncatum, C. plurivorum, C. musicola, and C. sojae: Four Species Pathogenic to Soybean (Glycine max).</title>
        <authorList>
            <person name="Rogerio F."/>
            <person name="Boufleur T.R."/>
            <person name="Ciampi-Guillardi M."/>
            <person name="Sukno S.A."/>
            <person name="Thon M.R."/>
            <person name="Massola Junior N.S."/>
            <person name="Baroncelli R."/>
        </authorList>
    </citation>
    <scope>NUCLEOTIDE SEQUENCE</scope>
    <source>
        <strain evidence="4">LFN00145</strain>
    </source>
</reference>
<name>A0A8H6J8N7_9PEZI</name>
<dbReference type="GO" id="GO:0016616">
    <property type="term" value="F:oxidoreductase activity, acting on the CH-OH group of donors, NAD or NADP as acceptor"/>
    <property type="evidence" value="ECO:0007669"/>
    <property type="project" value="TreeGrafter"/>
</dbReference>
<dbReference type="PRINTS" id="PR00081">
    <property type="entry name" value="GDHRDH"/>
</dbReference>
<feature type="non-terminal residue" evidence="4">
    <location>
        <position position="1"/>
    </location>
</feature>
<evidence type="ECO:0000256" key="2">
    <source>
        <dbReference type="ARBA" id="ARBA00023002"/>
    </source>
</evidence>
<evidence type="ECO:0000313" key="4">
    <source>
        <dbReference type="EMBL" id="KAF6808569.1"/>
    </source>
</evidence>
<sequence>LRLSTPHTLREVCGKGEALCRHSVKYNNNNNNNNGAYAIFHRTDLVDWSQINSLWETAIATFPQVDIVCNDAGLYEPPASCFWSPPGVSPLAEDPADAKVGQYKTFSNRSIQGNLIWVASLGGYVHSIHTPMYFASKAAIVSMVKSLGRLRKEVGFRNAAVCPGATDTPIFHPDYCRQRIRADDLHMTPQQLPGLMMRVLTEPEFGDGNIVEAMMLGNKKNATLGVREVPMHLLYPSCGAGEDHHLVEEEEKMVENLKEHGMRDGPVVRPRER</sequence>
<dbReference type="Gene3D" id="3.40.50.720">
    <property type="entry name" value="NAD(P)-binding Rossmann-like Domain"/>
    <property type="match status" value="1"/>
</dbReference>
<dbReference type="EMBL" id="WIGO01000574">
    <property type="protein sequence ID" value="KAF6808569.1"/>
    <property type="molecule type" value="Genomic_DNA"/>
</dbReference>
<dbReference type="InterPro" id="IPR002347">
    <property type="entry name" value="SDR_fam"/>
</dbReference>
<dbReference type="AlphaFoldDB" id="A0A8H6J8N7"/>
<comment type="similarity">
    <text evidence="1 3">Belongs to the short-chain dehydrogenases/reductases (SDR) family.</text>
</comment>